<dbReference type="PANTHER" id="PTHR34823:SF1">
    <property type="entry name" value="CHITIN-BINDING TYPE-4 DOMAIN-CONTAINING PROTEIN"/>
    <property type="match status" value="1"/>
</dbReference>
<dbReference type="Pfam" id="PF18416">
    <property type="entry name" value="GbpA_2"/>
    <property type="match status" value="1"/>
</dbReference>
<dbReference type="Pfam" id="PF03067">
    <property type="entry name" value="LPMO_10"/>
    <property type="match status" value="1"/>
</dbReference>
<feature type="signal peptide" evidence="5">
    <location>
        <begin position="1"/>
        <end position="29"/>
    </location>
</feature>
<gene>
    <name evidence="9" type="ORF">KF707C_50340</name>
</gene>
<evidence type="ECO:0000256" key="2">
    <source>
        <dbReference type="ARBA" id="ARBA00022669"/>
    </source>
</evidence>
<dbReference type="SUPFAM" id="SSF81296">
    <property type="entry name" value="E set domains"/>
    <property type="match status" value="1"/>
</dbReference>
<dbReference type="InterPro" id="IPR054063">
    <property type="entry name" value="GbpA_D3"/>
</dbReference>
<evidence type="ECO:0000259" key="7">
    <source>
        <dbReference type="Pfam" id="PF18416"/>
    </source>
</evidence>
<protein>
    <submittedName>
        <fullName evidence="9">Chitin binding protein</fullName>
    </submittedName>
</protein>
<evidence type="ECO:0000259" key="6">
    <source>
        <dbReference type="Pfam" id="PF03067"/>
    </source>
</evidence>
<evidence type="ECO:0000256" key="4">
    <source>
        <dbReference type="SAM" id="MobiDB-lite"/>
    </source>
</evidence>
<dbReference type="InterPro" id="IPR014756">
    <property type="entry name" value="Ig_E-set"/>
</dbReference>
<feature type="domain" description="Chitin-binding type-4" evidence="6">
    <location>
        <begin position="30"/>
        <end position="216"/>
    </location>
</feature>
<keyword evidence="2" id="KW-0147">Chitin-binding</keyword>
<feature type="domain" description="GlcNAc-binding protein A third" evidence="8">
    <location>
        <begin position="338"/>
        <end position="429"/>
    </location>
</feature>
<keyword evidence="1" id="KW-0964">Secreted</keyword>
<keyword evidence="10" id="KW-1185">Reference proteome</keyword>
<dbReference type="EMBL" id="AP014862">
    <property type="protein sequence ID" value="BAU76722.1"/>
    <property type="molecule type" value="Genomic_DNA"/>
</dbReference>
<dbReference type="Gene3D" id="2.70.50.50">
    <property type="entry name" value="chitin-binding protein cbp21"/>
    <property type="match status" value="1"/>
</dbReference>
<evidence type="ECO:0000259" key="8">
    <source>
        <dbReference type="Pfam" id="PF21868"/>
    </source>
</evidence>
<feature type="region of interest" description="Disordered" evidence="4">
    <location>
        <begin position="432"/>
        <end position="463"/>
    </location>
</feature>
<dbReference type="GO" id="GO:0008061">
    <property type="term" value="F:chitin binding"/>
    <property type="evidence" value="ECO:0007669"/>
    <property type="project" value="UniProtKB-KW"/>
</dbReference>
<organism evidence="9 10">
    <name type="scientific">Metapseudomonas furukawaii</name>
    <name type="common">Pseudomonas furukawaii</name>
    <dbReference type="NCBI Taxonomy" id="1149133"/>
    <lineage>
        <taxon>Bacteria</taxon>
        <taxon>Pseudomonadati</taxon>
        <taxon>Pseudomonadota</taxon>
        <taxon>Gammaproteobacteria</taxon>
        <taxon>Pseudomonadales</taxon>
        <taxon>Pseudomonadaceae</taxon>
        <taxon>Metapseudomonas</taxon>
    </lineage>
</organism>
<dbReference type="Pfam" id="PF21868">
    <property type="entry name" value="GbpA_D3"/>
    <property type="match status" value="1"/>
</dbReference>
<feature type="chain" id="PRO_5042246557" evidence="5">
    <location>
        <begin position="30"/>
        <end position="523"/>
    </location>
</feature>
<evidence type="ECO:0000256" key="1">
    <source>
        <dbReference type="ARBA" id="ARBA00022525"/>
    </source>
</evidence>
<evidence type="ECO:0000313" key="9">
    <source>
        <dbReference type="EMBL" id="BAU76722.1"/>
    </source>
</evidence>
<feature type="domain" description="N-acetylglucosamine binding protein A" evidence="7">
    <location>
        <begin position="232"/>
        <end position="329"/>
    </location>
</feature>
<dbReference type="KEGG" id="pfuw:KF707C_50340"/>
<proteinExistence type="predicted"/>
<dbReference type="AlphaFoldDB" id="A0AAD1FHZ5"/>
<dbReference type="CDD" id="cd21177">
    <property type="entry name" value="LPMO_AA10"/>
    <property type="match status" value="1"/>
</dbReference>
<evidence type="ECO:0000256" key="5">
    <source>
        <dbReference type="SAM" id="SignalP"/>
    </source>
</evidence>
<dbReference type="InterPro" id="IPR041029">
    <property type="entry name" value="GbpA_2"/>
</dbReference>
<dbReference type="RefSeq" id="WP_096368075.1">
    <property type="nucleotide sequence ID" value="NZ_AP014862.1"/>
</dbReference>
<dbReference type="PANTHER" id="PTHR34823">
    <property type="entry name" value="GLCNAC-BINDING PROTEIN A"/>
    <property type="match status" value="1"/>
</dbReference>
<evidence type="ECO:0000256" key="3">
    <source>
        <dbReference type="ARBA" id="ARBA00022729"/>
    </source>
</evidence>
<reference evidence="9 10" key="2">
    <citation type="journal article" date="2017" name="Int. J. Syst. Evol. Microbiol.">
        <title>Pseudomonas furukawaii sp. nov., a polychlorinated biphenyl-degrading bacterium isolated from biphenyl-contaminated soil in Japan.</title>
        <authorList>
            <person name="Kimura N."/>
            <person name="Watanabe T."/>
            <person name="Suenaga H."/>
            <person name="Fujihara H."/>
            <person name="Futagami T."/>
            <person name="Goto M."/>
            <person name="Hanada S."/>
            <person name="Hirose J."/>
        </authorList>
    </citation>
    <scope>NUCLEOTIDE SEQUENCE [LARGE SCALE GENOMIC DNA]</scope>
    <source>
        <strain evidence="10">DSM 10086 / NBRC 110670 / KF707</strain>
    </source>
</reference>
<name>A0AAD1FHZ5_METFU</name>
<sequence length="523" mass="57087">MSNTQRSLRKLPLALAVGLAALASQQAFSHGYIETPKSRAMLCAAVGGNQNANCGPIQYEPQSIEYGPHAAHQHKGAYCGGSFMECGPADGFIPAGGLNGIGQLNEQTATRWTKTTIKPGPMDFVWKYTAGHATAYWEFYITKKDWNPNKPLTRDSFESTPLLHEAFSQGLNPKPRDGGRSTHRLNIPADRSGYHVILATWRIADTANTFYQTVDVNIEKQGGGVTPPAPTWNVIGAVQPETLQVGDTVRARVFTQAGEQAGRQVELRIESDNQAQADNWPYLLAQKVNAANLGYKMGELNKDGEVVPNYGRNSIQVKADSDVVRVEIQKEQPSIPSSLDLTGLASSYQIKDGKADLHFNAIAHGGDFTVDATVYNAKGESIAYQHQDRGNTPHFHMSLDKAEAGAYDLVVIATPKKGDPLQQTHSFTLLAEQGVEPPVPDDQPGDDRDPGEVEQPGHGGHYQHVFPEGLKGYTAGTTVLARDGNRYECLPFPNSGYCVQWSPSANQYEPGVGLYWKMAWKRL</sequence>
<dbReference type="InterPro" id="IPR051024">
    <property type="entry name" value="GlcNAc_Chitin_IntDeg"/>
</dbReference>
<dbReference type="Gene3D" id="3.30.70.2150">
    <property type="match status" value="1"/>
</dbReference>
<dbReference type="Gene3D" id="2.60.40.2550">
    <property type="match status" value="1"/>
</dbReference>
<dbReference type="InterPro" id="IPR004302">
    <property type="entry name" value="Cellulose/chitin-bd_N"/>
</dbReference>
<keyword evidence="3 5" id="KW-0732">Signal</keyword>
<accession>A0AAD1FHZ5</accession>
<reference evidence="10" key="1">
    <citation type="submission" date="2015-05" db="EMBL/GenBank/DDBJ databases">
        <title>Draft genome sequencing of a biphenyl-degrading bacterium, Pseudomonas balearica KF707 (=NBRC110670).</title>
        <authorList>
            <person name="Kimura N."/>
            <person name="Hirose J."/>
            <person name="Watanabe T."/>
            <person name="Suenaga H."/>
            <person name="Fujihara H."/>
            <person name="Noguchi M."/>
            <person name="Hashimoto M."/>
            <person name="Shimodaira J."/>
            <person name="Tsuchikane K."/>
            <person name="Hosoyama A."/>
            <person name="Yamazoe A."/>
            <person name="Fujita N."/>
            <person name="Furukawa K."/>
        </authorList>
    </citation>
    <scope>NUCLEOTIDE SEQUENCE [LARGE SCALE GENOMIC DNA]</scope>
    <source>
        <strain evidence="10">DSM 10086 / NBRC 110670 / KF707</strain>
    </source>
</reference>
<dbReference type="Proteomes" id="UP000218554">
    <property type="component" value="Chromosome"/>
</dbReference>
<evidence type="ECO:0000313" key="10">
    <source>
        <dbReference type="Proteomes" id="UP000218554"/>
    </source>
</evidence>